<feature type="transmembrane region" description="Helical" evidence="1">
    <location>
        <begin position="223"/>
        <end position="245"/>
    </location>
</feature>
<feature type="transmembrane region" description="Helical" evidence="1">
    <location>
        <begin position="257"/>
        <end position="280"/>
    </location>
</feature>
<keyword evidence="3" id="KW-1185">Reference proteome</keyword>
<feature type="transmembrane region" description="Helical" evidence="1">
    <location>
        <begin position="314"/>
        <end position="333"/>
    </location>
</feature>
<accession>A0A133U3Q1</accession>
<evidence type="ECO:0008006" key="4">
    <source>
        <dbReference type="Google" id="ProtNLM"/>
    </source>
</evidence>
<keyword evidence="1" id="KW-1133">Transmembrane helix</keyword>
<reference evidence="2 3" key="1">
    <citation type="journal article" date="2016" name="Sci. Rep.">
        <title>Metabolic traits of an uncultured archaeal lineage -MSBL1- from brine pools of the Red Sea.</title>
        <authorList>
            <person name="Mwirichia R."/>
            <person name="Alam I."/>
            <person name="Rashid M."/>
            <person name="Vinu M."/>
            <person name="Ba-Alawi W."/>
            <person name="Anthony Kamau A."/>
            <person name="Kamanda Ngugi D."/>
            <person name="Goker M."/>
            <person name="Klenk H.P."/>
            <person name="Bajic V."/>
            <person name="Stingl U."/>
        </authorList>
    </citation>
    <scope>NUCLEOTIDE SEQUENCE [LARGE SCALE GENOMIC DNA]</scope>
    <source>
        <strain evidence="2">SCGC-AAA259A05</strain>
    </source>
</reference>
<feature type="transmembrane region" description="Helical" evidence="1">
    <location>
        <begin position="176"/>
        <end position="203"/>
    </location>
</feature>
<protein>
    <recommendedName>
        <fullName evidence="4">Glycosyltransferase RgtA/B/C/D-like domain-containing protein</fullName>
    </recommendedName>
</protein>
<feature type="transmembrane region" description="Helical" evidence="1">
    <location>
        <begin position="145"/>
        <end position="164"/>
    </location>
</feature>
<feature type="transmembrane region" description="Helical" evidence="1">
    <location>
        <begin position="63"/>
        <end position="81"/>
    </location>
</feature>
<comment type="caution">
    <text evidence="2">The sequence shown here is derived from an EMBL/GenBank/DDBJ whole genome shotgun (WGS) entry which is preliminary data.</text>
</comment>
<name>A0A133U3Q1_9EURY</name>
<evidence type="ECO:0000313" key="3">
    <source>
        <dbReference type="Proteomes" id="UP000070163"/>
    </source>
</evidence>
<evidence type="ECO:0000256" key="1">
    <source>
        <dbReference type="SAM" id="Phobius"/>
    </source>
</evidence>
<feature type="transmembrane region" description="Helical" evidence="1">
    <location>
        <begin position="340"/>
        <end position="367"/>
    </location>
</feature>
<dbReference type="Proteomes" id="UP000070163">
    <property type="component" value="Unassembled WGS sequence"/>
</dbReference>
<dbReference type="AlphaFoldDB" id="A0A133U3Q1"/>
<evidence type="ECO:0000313" key="2">
    <source>
        <dbReference type="EMBL" id="KXA88822.1"/>
    </source>
</evidence>
<organism evidence="2 3">
    <name type="scientific">candidate division MSBL1 archaeon SCGC-AAA259A05</name>
    <dbReference type="NCBI Taxonomy" id="1698259"/>
    <lineage>
        <taxon>Archaea</taxon>
        <taxon>Methanobacteriati</taxon>
        <taxon>Methanobacteriota</taxon>
        <taxon>candidate division MSBL1</taxon>
    </lineage>
</organism>
<feature type="transmembrane region" description="Helical" evidence="1">
    <location>
        <begin position="36"/>
        <end position="51"/>
    </location>
</feature>
<gene>
    <name evidence="2" type="ORF">AKJ57_06270</name>
</gene>
<dbReference type="EMBL" id="LHXJ01000119">
    <property type="protein sequence ID" value="KXA88822.1"/>
    <property type="molecule type" value="Genomic_DNA"/>
</dbReference>
<sequence>MSKLLGYLAKDRGIVLFIALELAAFLVFFLNPSYPIVVYVTSALFGFYLIYKFPSSFFFSRKFLLLLVIAVPFLLVPVLTANPDYEAVHTYRSLFDTLDQGKNPYTCDNIYHRVDNEVVYGNFNYPPLEIPFYWLANLFLGSWNVWYMILMNFLVRFLICFLFMKTTPDLRHIQRLPFYLIFLLWGSEYPLTMTFLIVALLMYFLVKKTSVEKKGTPIRYVPFLFVLGLLTKFFMIPIFFAFYYFYFFDLGKRKKTVVHLALIALVGALLLLPFGIFNVLDSTALFNLNLSQRGAYTTFYPNVVSIFFDWMGSWLIYAFFGVGAFFSSLYFFDDSLLKKIVYACMVFMIFMPTPEPQFLPILFYIVVVSKYSEFYDRVPRFSLPDG</sequence>
<feature type="transmembrane region" description="Helical" evidence="1">
    <location>
        <begin position="12"/>
        <end position="30"/>
    </location>
</feature>
<proteinExistence type="predicted"/>
<keyword evidence="1" id="KW-0812">Transmembrane</keyword>
<keyword evidence="1" id="KW-0472">Membrane</keyword>